<keyword evidence="4 6" id="KW-1133">Transmembrane helix</keyword>
<dbReference type="Pfam" id="PF13396">
    <property type="entry name" value="PLDc_N"/>
    <property type="match status" value="1"/>
</dbReference>
<reference evidence="9" key="1">
    <citation type="submission" date="2016-10" db="EMBL/GenBank/DDBJ databases">
        <authorList>
            <person name="Varghese N."/>
            <person name="Submissions S."/>
        </authorList>
    </citation>
    <scope>NUCLEOTIDE SEQUENCE [LARGE SCALE GENOMIC DNA]</scope>
    <source>
        <strain evidence="9">LMG 2223</strain>
    </source>
</reference>
<dbReference type="OrthoDB" id="8455471at2"/>
<feature type="transmembrane region" description="Helical" evidence="6">
    <location>
        <begin position="6"/>
        <end position="25"/>
    </location>
</feature>
<evidence type="ECO:0000256" key="2">
    <source>
        <dbReference type="ARBA" id="ARBA00022475"/>
    </source>
</evidence>
<proteinExistence type="predicted"/>
<comment type="subcellular location">
    <subcellularLocation>
        <location evidence="1">Cell membrane</location>
        <topology evidence="1">Multi-pass membrane protein</topology>
    </subcellularLocation>
</comment>
<evidence type="ECO:0000256" key="4">
    <source>
        <dbReference type="ARBA" id="ARBA00022989"/>
    </source>
</evidence>
<name>A0A1H2MKE6_9PSED</name>
<evidence type="ECO:0000313" key="9">
    <source>
        <dbReference type="Proteomes" id="UP000198600"/>
    </source>
</evidence>
<sequence length="73" mass="8121">MQIEYVWIILAALLVLVELWAINCVLRSGSRAETKMLWVVVIVFVPLLGLILWVLTGPKAVVKADTGVEHGKH</sequence>
<dbReference type="EMBL" id="LT629802">
    <property type="protein sequence ID" value="SDU93448.1"/>
    <property type="molecule type" value="Genomic_DNA"/>
</dbReference>
<dbReference type="AlphaFoldDB" id="A0A1H2MKE6"/>
<evidence type="ECO:0000256" key="1">
    <source>
        <dbReference type="ARBA" id="ARBA00004651"/>
    </source>
</evidence>
<dbReference type="RefSeq" id="WP_084380830.1">
    <property type="nucleotide sequence ID" value="NZ_LS483433.1"/>
</dbReference>
<evidence type="ECO:0000256" key="5">
    <source>
        <dbReference type="ARBA" id="ARBA00023136"/>
    </source>
</evidence>
<dbReference type="GO" id="GO:0005886">
    <property type="term" value="C:plasma membrane"/>
    <property type="evidence" value="ECO:0007669"/>
    <property type="project" value="UniProtKB-SubCell"/>
</dbReference>
<keyword evidence="2" id="KW-1003">Cell membrane</keyword>
<organism evidence="8 9">
    <name type="scientific">Pseudomonas mucidolens</name>
    <dbReference type="NCBI Taxonomy" id="46679"/>
    <lineage>
        <taxon>Bacteria</taxon>
        <taxon>Pseudomonadati</taxon>
        <taxon>Pseudomonadota</taxon>
        <taxon>Gammaproteobacteria</taxon>
        <taxon>Pseudomonadales</taxon>
        <taxon>Pseudomonadaceae</taxon>
        <taxon>Pseudomonas</taxon>
    </lineage>
</organism>
<dbReference type="InterPro" id="IPR027379">
    <property type="entry name" value="CLS_N"/>
</dbReference>
<keyword evidence="3 6" id="KW-0812">Transmembrane</keyword>
<accession>A0A1H2MKE6</accession>
<feature type="transmembrane region" description="Helical" evidence="6">
    <location>
        <begin position="37"/>
        <end position="55"/>
    </location>
</feature>
<dbReference type="Proteomes" id="UP000198600">
    <property type="component" value="Chromosome I"/>
</dbReference>
<evidence type="ECO:0000313" key="8">
    <source>
        <dbReference type="EMBL" id="SDU93448.1"/>
    </source>
</evidence>
<keyword evidence="5 6" id="KW-0472">Membrane</keyword>
<evidence type="ECO:0000259" key="7">
    <source>
        <dbReference type="Pfam" id="PF13396"/>
    </source>
</evidence>
<evidence type="ECO:0000256" key="3">
    <source>
        <dbReference type="ARBA" id="ARBA00022692"/>
    </source>
</evidence>
<gene>
    <name evidence="8" type="ORF">SAMN05216202_1863</name>
</gene>
<keyword evidence="9" id="KW-1185">Reference proteome</keyword>
<evidence type="ECO:0000256" key="6">
    <source>
        <dbReference type="SAM" id="Phobius"/>
    </source>
</evidence>
<protein>
    <submittedName>
        <fullName evidence="8">Phospholipase_D-nuclease N-terminal</fullName>
    </submittedName>
</protein>
<feature type="domain" description="Cardiolipin synthase N-terminal" evidence="7">
    <location>
        <begin position="20"/>
        <end position="58"/>
    </location>
</feature>